<dbReference type="PRINTS" id="PR00747">
    <property type="entry name" value="GLYHDRLASE47"/>
</dbReference>
<feature type="binding site" evidence="7">
    <location>
        <position position="473"/>
    </location>
    <ligand>
        <name>Ca(2+)</name>
        <dbReference type="ChEBI" id="CHEBI:29108"/>
    </ligand>
</feature>
<feature type="compositionally biased region" description="Polar residues" evidence="9">
    <location>
        <begin position="738"/>
        <end position="747"/>
    </location>
</feature>
<feature type="active site" description="Proton donor" evidence="6">
    <location>
        <position position="115"/>
    </location>
</feature>
<dbReference type="GO" id="GO:1904154">
    <property type="term" value="P:positive regulation of retrograde protein transport, ER to cytosol"/>
    <property type="evidence" value="ECO:0007669"/>
    <property type="project" value="UniProtKB-ARBA"/>
</dbReference>
<feature type="compositionally biased region" description="Low complexity" evidence="9">
    <location>
        <begin position="748"/>
        <end position="759"/>
    </location>
</feature>
<dbReference type="EMBL" id="JAWZYT010000773">
    <property type="protein sequence ID" value="KAK4319198.1"/>
    <property type="molecule type" value="Genomic_DNA"/>
</dbReference>
<evidence type="ECO:0000313" key="10">
    <source>
        <dbReference type="EMBL" id="KAK4319198.1"/>
    </source>
</evidence>
<feature type="active site" evidence="6">
    <location>
        <position position="370"/>
    </location>
</feature>
<dbReference type="GO" id="GO:0005975">
    <property type="term" value="P:carbohydrate metabolic process"/>
    <property type="evidence" value="ECO:0007669"/>
    <property type="project" value="InterPro"/>
</dbReference>
<reference evidence="10" key="1">
    <citation type="submission" date="2023-11" db="EMBL/GenBank/DDBJ databases">
        <title>Genome assemblies of two species of porcelain crab, Petrolisthes cinctipes and Petrolisthes manimaculis (Anomura: Porcellanidae).</title>
        <authorList>
            <person name="Angst P."/>
        </authorList>
    </citation>
    <scope>NUCLEOTIDE SEQUENCE</scope>
    <source>
        <strain evidence="10">PB745_02</strain>
        <tissue evidence="10">Gill</tissue>
    </source>
</reference>
<evidence type="ECO:0000256" key="3">
    <source>
        <dbReference type="ARBA" id="ARBA00022824"/>
    </source>
</evidence>
<comment type="function">
    <text evidence="5">Involved in the endoplasmic reticulum-associated degradation (ERAD) pathway that targets misfolded glycoproteins for degradation in an N-glycan-dependent manner. May initiate ERAD by promoting the first mannose trimming step of ERAD substrates, from Man9GlcNAc2 to Man8GlcNAc2. Seems to recognize and bind to exposed hydrophobic regions in target proteins.</text>
</comment>
<feature type="region of interest" description="Disordered" evidence="9">
    <location>
        <begin position="696"/>
        <end position="778"/>
    </location>
</feature>
<keyword evidence="3" id="KW-0256">Endoplasmic reticulum</keyword>
<keyword evidence="8" id="KW-0378">Hydrolase</keyword>
<proteinExistence type="inferred from homology"/>
<comment type="similarity">
    <text evidence="2 8">Belongs to the glycosyl hydrolase 47 family.</text>
</comment>
<dbReference type="Pfam" id="PF01532">
    <property type="entry name" value="Glyco_hydro_47"/>
    <property type="match status" value="1"/>
</dbReference>
<keyword evidence="7" id="KW-0479">Metal-binding</keyword>
<evidence type="ECO:0000256" key="1">
    <source>
        <dbReference type="ARBA" id="ARBA00004240"/>
    </source>
</evidence>
<dbReference type="InterPro" id="IPR012341">
    <property type="entry name" value="6hp_glycosidase-like_sf"/>
</dbReference>
<dbReference type="PANTHER" id="PTHR45679">
    <property type="entry name" value="ER DEGRADATION-ENHANCING ALPHA-MANNOSIDASE-LIKE PROTEIN 2"/>
    <property type="match status" value="1"/>
</dbReference>
<feature type="active site" description="Proton donor" evidence="6">
    <location>
        <position position="349"/>
    </location>
</feature>
<comment type="cofactor">
    <cofactor evidence="7">
        <name>Ca(2+)</name>
        <dbReference type="ChEBI" id="CHEBI:29108"/>
    </cofactor>
</comment>
<keyword evidence="8" id="KW-0326">Glycosidase</keyword>
<feature type="region of interest" description="Disordered" evidence="9">
    <location>
        <begin position="528"/>
        <end position="555"/>
    </location>
</feature>
<evidence type="ECO:0000256" key="8">
    <source>
        <dbReference type="RuleBase" id="RU361193"/>
    </source>
</evidence>
<dbReference type="GO" id="GO:0005509">
    <property type="term" value="F:calcium ion binding"/>
    <property type="evidence" value="ECO:0007669"/>
    <property type="project" value="InterPro"/>
</dbReference>
<comment type="subcellular location">
    <subcellularLocation>
        <location evidence="1">Endoplasmic reticulum</location>
    </subcellularLocation>
</comment>
<keyword evidence="7" id="KW-0106">Calcium</keyword>
<dbReference type="GO" id="GO:0016020">
    <property type="term" value="C:membrane"/>
    <property type="evidence" value="ECO:0007669"/>
    <property type="project" value="InterPro"/>
</dbReference>
<name>A0AAE1Q3E7_9EUCA</name>
<dbReference type="InterPro" id="IPR001382">
    <property type="entry name" value="Glyco_hydro_47"/>
</dbReference>
<comment type="caution">
    <text evidence="10">The sequence shown here is derived from an EMBL/GenBank/DDBJ whole genome shotgun (WGS) entry which is preliminary data.</text>
</comment>
<evidence type="ECO:0000256" key="6">
    <source>
        <dbReference type="PIRSR" id="PIRSR601382-1"/>
    </source>
</evidence>
<gene>
    <name evidence="10" type="ORF">Pmani_009825</name>
</gene>
<evidence type="ECO:0000256" key="5">
    <source>
        <dbReference type="ARBA" id="ARBA00054385"/>
    </source>
</evidence>
<dbReference type="InterPro" id="IPR036026">
    <property type="entry name" value="Seven-hairpin_glycosidases"/>
</dbReference>
<evidence type="ECO:0000256" key="9">
    <source>
        <dbReference type="SAM" id="MobiDB-lite"/>
    </source>
</evidence>
<evidence type="ECO:0000313" key="11">
    <source>
        <dbReference type="Proteomes" id="UP001292094"/>
    </source>
</evidence>
<dbReference type="SUPFAM" id="SSF48225">
    <property type="entry name" value="Seven-hairpin glycosidases"/>
    <property type="match status" value="1"/>
</dbReference>
<dbReference type="AlphaFoldDB" id="A0AAE1Q3E7"/>
<organism evidence="10 11">
    <name type="scientific">Petrolisthes manimaculis</name>
    <dbReference type="NCBI Taxonomy" id="1843537"/>
    <lineage>
        <taxon>Eukaryota</taxon>
        <taxon>Metazoa</taxon>
        <taxon>Ecdysozoa</taxon>
        <taxon>Arthropoda</taxon>
        <taxon>Crustacea</taxon>
        <taxon>Multicrustacea</taxon>
        <taxon>Malacostraca</taxon>
        <taxon>Eumalacostraca</taxon>
        <taxon>Eucarida</taxon>
        <taxon>Decapoda</taxon>
        <taxon>Pleocyemata</taxon>
        <taxon>Anomura</taxon>
        <taxon>Galatheoidea</taxon>
        <taxon>Porcellanidae</taxon>
        <taxon>Petrolisthes</taxon>
    </lineage>
</organism>
<feature type="compositionally biased region" description="Basic and acidic residues" evidence="9">
    <location>
        <begin position="655"/>
        <end position="671"/>
    </location>
</feature>
<evidence type="ECO:0000256" key="4">
    <source>
        <dbReference type="ARBA" id="ARBA00023180"/>
    </source>
</evidence>
<feature type="active site" evidence="6">
    <location>
        <position position="256"/>
    </location>
</feature>
<keyword evidence="11" id="KW-1185">Reference proteome</keyword>
<keyword evidence="4" id="KW-0325">Glycoprotein</keyword>
<dbReference type="Proteomes" id="UP001292094">
    <property type="component" value="Unassembled WGS sequence"/>
</dbReference>
<feature type="compositionally biased region" description="Acidic residues" evidence="9">
    <location>
        <begin position="546"/>
        <end position="555"/>
    </location>
</feature>
<dbReference type="PANTHER" id="PTHR45679:SF6">
    <property type="entry name" value="ER DEGRADATION-ENHANCING ALPHA-MANNOSIDASE-LIKE PROTEIN 2"/>
    <property type="match status" value="1"/>
</dbReference>
<dbReference type="FunFam" id="1.50.10.10:FF:000015">
    <property type="entry name" value="alpha-1,2-Mannosidase"/>
    <property type="match status" value="1"/>
</dbReference>
<feature type="region of interest" description="Disordered" evidence="9">
    <location>
        <begin position="655"/>
        <end position="675"/>
    </location>
</feature>
<dbReference type="GO" id="GO:1904380">
    <property type="term" value="P:endoplasmic reticulum mannose trimming"/>
    <property type="evidence" value="ECO:0007669"/>
    <property type="project" value="InterPro"/>
</dbReference>
<evidence type="ECO:0000256" key="2">
    <source>
        <dbReference type="ARBA" id="ARBA00007658"/>
    </source>
</evidence>
<dbReference type="InterPro" id="IPR044674">
    <property type="entry name" value="EDEM1/2/3"/>
</dbReference>
<dbReference type="GO" id="GO:0004571">
    <property type="term" value="F:mannosyl-oligosaccharide 1,2-alpha-mannosidase activity"/>
    <property type="evidence" value="ECO:0007669"/>
    <property type="project" value="InterPro"/>
</dbReference>
<sequence>MNLVSLLPIQGYFIVCFVQAVSHGITDRDIIKLREDVRGMFYHAYDGYMKYAYPYDELRPLTCDGHDTWGSYSLTLVDALDTLAVMGNKTEFQRVVNLILDRANFDVNINVSVFETNIRIIGGLLSGHLMSRKMGVKVEDGWPCVGPLLRMAKDVASRVLPAFDTPTGMPYGTVNLRDGVPEGETPITCTAGVGTYIIEFGTLSRLTGDPVFEQVALRALHAVWQHRSQLNLLGNHIDVLTGRWTAQDSGIGAGVDSFFEYLAKGASLLQRPELMTAFKEARSAVEEYLRHDDWHLWATMTKGYVTMAVFQSLEAYWPGVLTIVGDINSAQRIVHNYHQVWKQYGFTPEFYNIPQSEVPAGREGYPLRPELVESLMYLYQATRDPTFLSMGADIVASIQHSAKTQCGYATVKSVTDHTLENRMESFFLAETTKYLYLLFDRDHWLHNTGQTGTVVKVGQRHCVVESGGYIYNSEAHPVDPGALACCSTKDEDWSLSVEDQVALILNPTKTPWKGKKGHKADTKIKKHLEEDDKEMDCGEYPAKDSNDEEEDKVPEIEEEKLESLSAVEQTVEGKFVIIKGKDKLLVIPESPKEKTDDTLSDISKDPNSIGEGVVINGQEKEDVEKVVAVDNLIENSIKEKLISSDVKYEDEKYEEEIGKVGKSEKKSRVDSQDNSDVSILEKIRKNIQSRILDKEKNAAQSDVMASGEGGSGIIKQKDGPRFGSLSEAAERGQGGNNSGMENSGVTPSVSSSKYGASSSNAPRVLTTENKTPPAPRITPAPSVIKRVFSLPELRQKLVVDLLGYKNLTAASDYSLLSCTHPPFTHMLNFKGQMFSP</sequence>
<protein>
    <recommendedName>
        <fullName evidence="8">alpha-1,2-Mannosidase</fullName>
        <ecNumber evidence="8">3.2.1.-</ecNumber>
    </recommendedName>
</protein>
<evidence type="ECO:0000256" key="7">
    <source>
        <dbReference type="PIRSR" id="PIRSR601382-2"/>
    </source>
</evidence>
<dbReference type="EC" id="3.2.1.-" evidence="8"/>
<accession>A0AAE1Q3E7</accession>
<dbReference type="GO" id="GO:0044322">
    <property type="term" value="C:endoplasmic reticulum quality control compartment"/>
    <property type="evidence" value="ECO:0007669"/>
    <property type="project" value="GOC"/>
</dbReference>
<dbReference type="Gene3D" id="1.50.10.10">
    <property type="match status" value="1"/>
</dbReference>